<sequence>MLQIKTKIRDIFGRKTNSLRKKGILPAVLYGAEIGNFPLEISFKEFEKVFKEAGESSLIILDLDGKKYEVVIHDLAKDPLKGNISHVDFYHPSSIKEIITSVPLIFEGEEAVQKTSLGNLTKRFHFLEIKCLSKDLLKEIKVDLTVLKNIGDKIQIKDLQVSDKVKILKKLEETVAIIVSREEFKEEVKEVKEEKPNPDEKTKDIIS</sequence>
<dbReference type="GO" id="GO:0006412">
    <property type="term" value="P:translation"/>
    <property type="evidence" value="ECO:0007669"/>
    <property type="project" value="UniProtKB-UniRule"/>
</dbReference>
<feature type="region of interest" description="Disordered" evidence="6">
    <location>
        <begin position="185"/>
        <end position="207"/>
    </location>
</feature>
<dbReference type="NCBIfam" id="TIGR00731">
    <property type="entry name" value="bL25_bact_ctc"/>
    <property type="match status" value="1"/>
</dbReference>
<evidence type="ECO:0000256" key="1">
    <source>
        <dbReference type="ARBA" id="ARBA00022730"/>
    </source>
</evidence>
<evidence type="ECO:0000313" key="10">
    <source>
        <dbReference type="Proteomes" id="UP000229371"/>
    </source>
</evidence>
<dbReference type="EMBL" id="PFMI01000005">
    <property type="protein sequence ID" value="PIZ01244.1"/>
    <property type="molecule type" value="Genomic_DNA"/>
</dbReference>
<name>A0A2M7RP96_9BACT</name>
<comment type="subunit">
    <text evidence="5">Part of the 50S ribosomal subunit; part of the 5S rRNA/L5/L18/L25 subcomplex. Contacts the 5S rRNA. Binds to the 5S rRNA independently of L5 and L18.</text>
</comment>
<dbReference type="Pfam" id="PF14693">
    <property type="entry name" value="Ribosomal_TL5_C"/>
    <property type="match status" value="1"/>
</dbReference>
<dbReference type="Gene3D" id="2.40.240.10">
    <property type="entry name" value="Ribosomal Protein L25, Chain P"/>
    <property type="match status" value="1"/>
</dbReference>
<dbReference type="GO" id="GO:0008097">
    <property type="term" value="F:5S rRNA binding"/>
    <property type="evidence" value="ECO:0007669"/>
    <property type="project" value="InterPro"/>
</dbReference>
<accession>A0A2M7RP96</accession>
<protein>
    <recommendedName>
        <fullName evidence="5">Large ribosomal subunit protein bL25</fullName>
    </recommendedName>
    <alternativeName>
        <fullName evidence="5">General stress protein CTC</fullName>
    </alternativeName>
</protein>
<feature type="domain" description="Large ribosomal subunit protein bL25 L25" evidence="7">
    <location>
        <begin position="13"/>
        <end position="89"/>
    </location>
</feature>
<dbReference type="Proteomes" id="UP000229371">
    <property type="component" value="Unassembled WGS sequence"/>
</dbReference>
<dbReference type="Pfam" id="PF01386">
    <property type="entry name" value="Ribosomal_L25p"/>
    <property type="match status" value="1"/>
</dbReference>
<organism evidence="9 10">
    <name type="scientific">bacterium (Candidatus Gribaldobacteria) CG_4_10_14_0_8_um_filter_33_9</name>
    <dbReference type="NCBI Taxonomy" id="2014266"/>
    <lineage>
        <taxon>Bacteria</taxon>
        <taxon>Candidatus Gribaldobacteria</taxon>
    </lineage>
</organism>
<evidence type="ECO:0000256" key="2">
    <source>
        <dbReference type="ARBA" id="ARBA00022884"/>
    </source>
</evidence>
<evidence type="ECO:0000256" key="5">
    <source>
        <dbReference type="HAMAP-Rule" id="MF_01334"/>
    </source>
</evidence>
<evidence type="ECO:0000313" key="9">
    <source>
        <dbReference type="EMBL" id="PIZ01244.1"/>
    </source>
</evidence>
<keyword evidence="4 5" id="KW-0687">Ribonucleoprotein</keyword>
<dbReference type="PANTHER" id="PTHR33284">
    <property type="entry name" value="RIBOSOMAL PROTEIN L25/GLN-TRNA SYNTHETASE, ANTI-CODON-BINDING DOMAIN-CONTAINING PROTEIN"/>
    <property type="match status" value="1"/>
</dbReference>
<dbReference type="AlphaFoldDB" id="A0A2M7RP96"/>
<dbReference type="CDD" id="cd00495">
    <property type="entry name" value="Ribosomal_L25_TL5_CTC"/>
    <property type="match status" value="1"/>
</dbReference>
<dbReference type="InterPro" id="IPR029751">
    <property type="entry name" value="Ribosomal_L25_dom"/>
</dbReference>
<evidence type="ECO:0000259" key="8">
    <source>
        <dbReference type="Pfam" id="PF14693"/>
    </source>
</evidence>
<reference evidence="10" key="1">
    <citation type="submission" date="2017-09" db="EMBL/GenBank/DDBJ databases">
        <title>Depth-based differentiation of microbial function through sediment-hosted aquifers and enrichment of novel symbionts in the deep terrestrial subsurface.</title>
        <authorList>
            <person name="Probst A.J."/>
            <person name="Ladd B."/>
            <person name="Jarett J.K."/>
            <person name="Geller-Mcgrath D.E."/>
            <person name="Sieber C.M.K."/>
            <person name="Emerson J.B."/>
            <person name="Anantharaman K."/>
            <person name="Thomas B.C."/>
            <person name="Malmstrom R."/>
            <person name="Stieglmeier M."/>
            <person name="Klingl A."/>
            <person name="Woyke T."/>
            <person name="Ryan C.M."/>
            <person name="Banfield J.F."/>
        </authorList>
    </citation>
    <scope>NUCLEOTIDE SEQUENCE [LARGE SCALE GENOMIC DNA]</scope>
</reference>
<dbReference type="InterPro" id="IPR037121">
    <property type="entry name" value="Ribosomal_bL25_C"/>
</dbReference>
<evidence type="ECO:0000256" key="4">
    <source>
        <dbReference type="ARBA" id="ARBA00023274"/>
    </source>
</evidence>
<dbReference type="GO" id="GO:0003735">
    <property type="term" value="F:structural constituent of ribosome"/>
    <property type="evidence" value="ECO:0007669"/>
    <property type="project" value="InterPro"/>
</dbReference>
<comment type="similarity">
    <text evidence="5">Belongs to the bacterial ribosomal protein bL25 family. CTC subfamily.</text>
</comment>
<gene>
    <name evidence="5" type="primary">rplY</name>
    <name evidence="5" type="synonym">ctc</name>
    <name evidence="9" type="ORF">COY61_00220</name>
</gene>
<dbReference type="SUPFAM" id="SSF50715">
    <property type="entry name" value="Ribosomal protein L25-like"/>
    <property type="match status" value="1"/>
</dbReference>
<evidence type="ECO:0000256" key="3">
    <source>
        <dbReference type="ARBA" id="ARBA00022980"/>
    </source>
</evidence>
<comment type="function">
    <text evidence="5">This is one of the proteins that binds to the 5S RNA in the ribosome where it forms part of the central protuberance.</text>
</comment>
<keyword evidence="1 5" id="KW-0699">rRNA-binding</keyword>
<dbReference type="InterPro" id="IPR020057">
    <property type="entry name" value="Ribosomal_bL25_b-dom"/>
</dbReference>
<dbReference type="GO" id="GO:0022625">
    <property type="term" value="C:cytosolic large ribosomal subunit"/>
    <property type="evidence" value="ECO:0007669"/>
    <property type="project" value="TreeGrafter"/>
</dbReference>
<proteinExistence type="inferred from homology"/>
<dbReference type="InterPro" id="IPR020056">
    <property type="entry name" value="Rbsml_bL25/Gln-tRNA_synth_N"/>
</dbReference>
<dbReference type="HAMAP" id="MF_01334">
    <property type="entry name" value="Ribosomal_bL25_CTC"/>
    <property type="match status" value="1"/>
</dbReference>
<dbReference type="PANTHER" id="PTHR33284:SF1">
    <property type="entry name" value="RIBOSOMAL PROTEIN L25_GLN-TRNA SYNTHETASE, ANTI-CODON-BINDING DOMAIN-CONTAINING PROTEIN"/>
    <property type="match status" value="1"/>
</dbReference>
<evidence type="ECO:0000259" key="7">
    <source>
        <dbReference type="Pfam" id="PF01386"/>
    </source>
</evidence>
<dbReference type="Gene3D" id="2.170.120.20">
    <property type="entry name" value="Ribosomal protein L25, beta domain"/>
    <property type="match status" value="1"/>
</dbReference>
<feature type="domain" description="Large ribosomal subunit protein bL25 beta" evidence="8">
    <location>
        <begin position="98"/>
        <end position="180"/>
    </location>
</feature>
<keyword evidence="3 5" id="KW-0689">Ribosomal protein</keyword>
<dbReference type="InterPro" id="IPR011035">
    <property type="entry name" value="Ribosomal_bL25/Gln-tRNA_synth"/>
</dbReference>
<evidence type="ECO:0000256" key="6">
    <source>
        <dbReference type="SAM" id="MobiDB-lite"/>
    </source>
</evidence>
<dbReference type="InterPro" id="IPR001021">
    <property type="entry name" value="Ribosomal_bL25_long"/>
</dbReference>
<dbReference type="InterPro" id="IPR020930">
    <property type="entry name" value="Ribosomal_uL5_bac-type"/>
</dbReference>
<comment type="caution">
    <text evidence="9">The sequence shown here is derived from an EMBL/GenBank/DDBJ whole genome shotgun (WGS) entry which is preliminary data.</text>
</comment>
<keyword evidence="2 5" id="KW-0694">RNA-binding</keyword>